<gene>
    <name evidence="3" type="ORF">LPTSP3_g20890</name>
</gene>
<protein>
    <submittedName>
        <fullName evidence="3">3-beta hydroxysteroid dehydrogenase</fullName>
    </submittedName>
</protein>
<name>A0ABM7UJV3_9LEPT</name>
<dbReference type="EMBL" id="AP025028">
    <property type="protein sequence ID" value="BDA79159.1"/>
    <property type="molecule type" value="Genomic_DNA"/>
</dbReference>
<evidence type="ECO:0000313" key="3">
    <source>
        <dbReference type="EMBL" id="BDA79159.1"/>
    </source>
</evidence>
<keyword evidence="4" id="KW-1185">Reference proteome</keyword>
<sequence length="353" mass="40012">MKTVLVTGGAGFLGSHLALRWKEENPNDKIISFDNLKRRGSELNISRLRSKSIEFFHGDIRIKEDLLALPKIDLILECSAEPSVMAGINSSPDYLIQTNLIGTLNCLELARRDRSDFVFFSTSRVYPIESLNQAEWKESETRFEWTDKQELSGVGPLGISESFPLDKPRSLYGSTKLASELIIQEYGDTYGLRTLINRCGVLTGPWQMGKIDQGVVVFWLASHIYKRSLKYFGYGGKGKQVRDLLHVEDLYSLLKLQLGNWDLSDGQTFNVGGGRKVSVSLLELTEICQRITGNKIEIDSVLEDRQADIRIYLSDCTKVKNTFGWQPKYDPETILKEIHVWIQENSLILANIL</sequence>
<comment type="similarity">
    <text evidence="1">Belongs to the NAD(P)-dependent epimerase/dehydratase family.</text>
</comment>
<feature type="domain" description="NAD-dependent epimerase/dehydratase" evidence="2">
    <location>
        <begin position="4"/>
        <end position="272"/>
    </location>
</feature>
<evidence type="ECO:0000313" key="4">
    <source>
        <dbReference type="Proteomes" id="UP000245263"/>
    </source>
</evidence>
<dbReference type="Pfam" id="PF01370">
    <property type="entry name" value="Epimerase"/>
    <property type="match status" value="1"/>
</dbReference>
<organism evidence="3 4">
    <name type="scientific">Leptospira kobayashii</name>
    <dbReference type="NCBI Taxonomy" id="1917830"/>
    <lineage>
        <taxon>Bacteria</taxon>
        <taxon>Pseudomonadati</taxon>
        <taxon>Spirochaetota</taxon>
        <taxon>Spirochaetia</taxon>
        <taxon>Leptospirales</taxon>
        <taxon>Leptospiraceae</taxon>
        <taxon>Leptospira</taxon>
    </lineage>
</organism>
<dbReference type="InterPro" id="IPR001509">
    <property type="entry name" value="Epimerase_deHydtase"/>
</dbReference>
<evidence type="ECO:0000256" key="1">
    <source>
        <dbReference type="ARBA" id="ARBA00007637"/>
    </source>
</evidence>
<reference evidence="3 4" key="1">
    <citation type="submission" date="2021-08" db="EMBL/GenBank/DDBJ databases">
        <title>Complete genome sequence of Leptospira kobayashii strain E30.</title>
        <authorList>
            <person name="Nakao R."/>
            <person name="Nakamura S."/>
            <person name="Masuzawa T."/>
            <person name="Koizumi N."/>
        </authorList>
    </citation>
    <scope>NUCLEOTIDE SEQUENCE [LARGE SCALE GENOMIC DNA]</scope>
    <source>
        <strain evidence="3 4">E30</strain>
    </source>
</reference>
<evidence type="ECO:0000259" key="2">
    <source>
        <dbReference type="Pfam" id="PF01370"/>
    </source>
</evidence>
<accession>A0ABM7UJV3</accession>
<proteinExistence type="inferred from homology"/>
<dbReference type="SUPFAM" id="SSF51735">
    <property type="entry name" value="NAD(P)-binding Rossmann-fold domains"/>
    <property type="match status" value="1"/>
</dbReference>
<dbReference type="RefSeq" id="WP_109019418.1">
    <property type="nucleotide sequence ID" value="NZ_AP025028.1"/>
</dbReference>
<dbReference type="Proteomes" id="UP000245263">
    <property type="component" value="Chromosome 1"/>
</dbReference>
<dbReference type="PANTHER" id="PTHR43000">
    <property type="entry name" value="DTDP-D-GLUCOSE 4,6-DEHYDRATASE-RELATED"/>
    <property type="match status" value="1"/>
</dbReference>
<dbReference type="Gene3D" id="3.40.50.720">
    <property type="entry name" value="NAD(P)-binding Rossmann-like Domain"/>
    <property type="match status" value="1"/>
</dbReference>
<dbReference type="InterPro" id="IPR036291">
    <property type="entry name" value="NAD(P)-bd_dom_sf"/>
</dbReference>